<dbReference type="STRING" id="588581.Cpap_2796"/>
<keyword evidence="5" id="KW-1185">Reference proteome</keyword>
<reference evidence="4" key="2">
    <citation type="submission" date="2011-01" db="EMBL/GenBank/DDBJ databases">
        <title>The Non-contiguous Finished genome of Clostridium papyrosolvens.</title>
        <authorList>
            <person name="Lucas S."/>
            <person name="Copeland A."/>
            <person name="Lapidus A."/>
            <person name="Cheng J.-F."/>
            <person name="Goodwin L."/>
            <person name="Pitluck S."/>
            <person name="Misra M."/>
            <person name="Chertkov O."/>
            <person name="Detter J.C."/>
            <person name="Han C."/>
            <person name="Tapia R."/>
            <person name="Land M."/>
            <person name="Hauser L."/>
            <person name="Kyrpides N."/>
            <person name="Ivanova N."/>
            <person name="Pagani I."/>
            <person name="Mouttaki H."/>
            <person name="He Z."/>
            <person name="Zhou J."/>
            <person name="Hemme C.L."/>
            <person name="Woyke T."/>
        </authorList>
    </citation>
    <scope>NUCLEOTIDE SEQUENCE [LARGE SCALE GENOMIC DNA]</scope>
    <source>
        <strain evidence="4">DSM 2782</strain>
    </source>
</reference>
<reference evidence="4" key="1">
    <citation type="submission" date="2009-07" db="EMBL/GenBank/DDBJ databases">
        <authorList>
            <consortium name="US DOE Joint Genome Institute (JGI-PGF)"/>
            <person name="Lucas S."/>
            <person name="Copeland A."/>
            <person name="Lapidus A."/>
            <person name="Glavina del Rio T."/>
            <person name="Tice H."/>
            <person name="Bruce D."/>
            <person name="Goodwin L."/>
            <person name="Pitluck S."/>
            <person name="Larimer F."/>
            <person name="Land M.L."/>
            <person name="Mouttaki H."/>
            <person name="He Z."/>
            <person name="Zhou J."/>
            <person name="Hemme C.L."/>
        </authorList>
    </citation>
    <scope>NUCLEOTIDE SEQUENCE [LARGE SCALE GENOMIC DNA]</scope>
    <source>
        <strain evidence="4">DSM 2782</strain>
    </source>
</reference>
<dbReference type="EMBL" id="ACXX02000005">
    <property type="protein sequence ID" value="EGD48106.1"/>
    <property type="molecule type" value="Genomic_DNA"/>
</dbReference>
<dbReference type="PROSITE" id="PS50977">
    <property type="entry name" value="HTH_TETR_2"/>
    <property type="match status" value="1"/>
</dbReference>
<gene>
    <name evidence="4" type="ORF">Cpap_2796</name>
</gene>
<name>F1TBT5_9FIRM</name>
<sequence>MSIIAGSGKISKSEQTNEKIINTFLDLIHTKRWDKISVKELCDCANIARGTFYLYFNDIYDLMEQIQTPLLDDIRHRYSLLPKKLSTSFPPELFEDKFDYAPPKSLLTWFDFCKTHKKAILVLLDPKHGDTYFVKKLKVILNDEINNMMDGDGMPHDWLRSHFTKIFVELHFLSARTWLESEDDNFLSIHEIINLLNTMRVGANYLTYKKLSSSDFDTKMELPEGT</sequence>
<dbReference type="Gene3D" id="1.10.357.10">
    <property type="entry name" value="Tetracycline Repressor, domain 2"/>
    <property type="match status" value="1"/>
</dbReference>
<evidence type="ECO:0000313" key="4">
    <source>
        <dbReference type="EMBL" id="EGD48106.1"/>
    </source>
</evidence>
<evidence type="ECO:0000259" key="3">
    <source>
        <dbReference type="PROSITE" id="PS50977"/>
    </source>
</evidence>
<dbReference type="eggNOG" id="COG1309">
    <property type="taxonomic scope" value="Bacteria"/>
</dbReference>
<dbReference type="PANTHER" id="PTHR43479">
    <property type="entry name" value="ACREF/ENVCD OPERON REPRESSOR-RELATED"/>
    <property type="match status" value="1"/>
</dbReference>
<organism evidence="4 5">
    <name type="scientific">Ruminiclostridium papyrosolvens DSM 2782</name>
    <dbReference type="NCBI Taxonomy" id="588581"/>
    <lineage>
        <taxon>Bacteria</taxon>
        <taxon>Bacillati</taxon>
        <taxon>Bacillota</taxon>
        <taxon>Clostridia</taxon>
        <taxon>Eubacteriales</taxon>
        <taxon>Oscillospiraceae</taxon>
        <taxon>Ruminiclostridium</taxon>
    </lineage>
</organism>
<evidence type="ECO:0000256" key="2">
    <source>
        <dbReference type="PROSITE-ProRule" id="PRU00335"/>
    </source>
</evidence>
<feature type="DNA-binding region" description="H-T-H motif" evidence="2">
    <location>
        <begin position="37"/>
        <end position="56"/>
    </location>
</feature>
<dbReference type="AlphaFoldDB" id="F1TBT5"/>
<evidence type="ECO:0000313" key="5">
    <source>
        <dbReference type="Proteomes" id="UP000003860"/>
    </source>
</evidence>
<dbReference type="Proteomes" id="UP000003860">
    <property type="component" value="Unassembled WGS sequence"/>
</dbReference>
<keyword evidence="1 2" id="KW-0238">DNA-binding</keyword>
<dbReference type="RefSeq" id="WP_004618937.1">
    <property type="nucleotide sequence ID" value="NZ_ACXX02000005.1"/>
</dbReference>
<dbReference type="GO" id="GO:0003677">
    <property type="term" value="F:DNA binding"/>
    <property type="evidence" value="ECO:0007669"/>
    <property type="project" value="UniProtKB-UniRule"/>
</dbReference>
<dbReference type="InterPro" id="IPR009057">
    <property type="entry name" value="Homeodomain-like_sf"/>
</dbReference>
<accession>F1TBT5</accession>
<comment type="caution">
    <text evidence="4">The sequence shown here is derived from an EMBL/GenBank/DDBJ whole genome shotgun (WGS) entry which is preliminary data.</text>
</comment>
<dbReference type="SUPFAM" id="SSF46689">
    <property type="entry name" value="Homeodomain-like"/>
    <property type="match status" value="1"/>
</dbReference>
<dbReference type="InterPro" id="IPR050624">
    <property type="entry name" value="HTH-type_Tx_Regulator"/>
</dbReference>
<dbReference type="InterPro" id="IPR001647">
    <property type="entry name" value="HTH_TetR"/>
</dbReference>
<protein>
    <recommendedName>
        <fullName evidence="3">HTH tetR-type domain-containing protein</fullName>
    </recommendedName>
</protein>
<proteinExistence type="predicted"/>
<feature type="domain" description="HTH tetR-type" evidence="3">
    <location>
        <begin position="14"/>
        <end position="74"/>
    </location>
</feature>
<dbReference type="PANTHER" id="PTHR43479:SF11">
    <property type="entry name" value="ACREF_ENVCD OPERON REPRESSOR-RELATED"/>
    <property type="match status" value="1"/>
</dbReference>
<evidence type="ECO:0000256" key="1">
    <source>
        <dbReference type="ARBA" id="ARBA00023125"/>
    </source>
</evidence>